<evidence type="ECO:0000313" key="2">
    <source>
        <dbReference type="Proteomes" id="UP001234297"/>
    </source>
</evidence>
<gene>
    <name evidence="1" type="ORF">MRB53_034390</name>
</gene>
<evidence type="ECO:0000313" key="1">
    <source>
        <dbReference type="EMBL" id="KAJ8625860.1"/>
    </source>
</evidence>
<sequence>MPSAPALPQTCCPTPTVKRKQAEAYTYTPLLLASSFFHFPIEARAESREPVAVCRCRCCLVCREGGEARLRERETGGHRHIFYTTTSMESLPSVSSSMSIVLPSNNSPLLLLRMKTHQRSQLRWWRPRISVYPLSAAALFIEPSSSSSSSSSSSNGSASRRRLRRETSTLCRACGGGSAREEDAEEEDDLERALHMDGRIPRSSDQFVKKVSSRAYDMRRHLQQSMDCSSYDVLETNPWREASKPVYVLTQRENQLCTMKTRRSRREVERELGLLFSKGGTWRSEIGNKSKQSRSGTNFRMLVEDVREGVLVFEDEHDAMKYCDLLQGGGQGCEGVAELEASSVFDICYKMRALAVLFRRGMTPPLPESLKLNLKARKRSLEDQDLI</sequence>
<name>A0ACC2KXF2_PERAE</name>
<accession>A0ACC2KXF2</accession>
<proteinExistence type="predicted"/>
<dbReference type="EMBL" id="CM056819">
    <property type="protein sequence ID" value="KAJ8625860.1"/>
    <property type="molecule type" value="Genomic_DNA"/>
</dbReference>
<dbReference type="Proteomes" id="UP001234297">
    <property type="component" value="Chromosome 11"/>
</dbReference>
<reference evidence="1 2" key="1">
    <citation type="journal article" date="2022" name="Hortic Res">
        <title>A haplotype resolved chromosomal level avocado genome allows analysis of novel avocado genes.</title>
        <authorList>
            <person name="Nath O."/>
            <person name="Fletcher S.J."/>
            <person name="Hayward A."/>
            <person name="Shaw L.M."/>
            <person name="Masouleh A.K."/>
            <person name="Furtado A."/>
            <person name="Henry R.J."/>
            <person name="Mitter N."/>
        </authorList>
    </citation>
    <scope>NUCLEOTIDE SEQUENCE [LARGE SCALE GENOMIC DNA]</scope>
    <source>
        <strain evidence="2">cv. Hass</strain>
    </source>
</reference>
<protein>
    <submittedName>
        <fullName evidence="1">Uncharacterized protein</fullName>
    </submittedName>
</protein>
<comment type="caution">
    <text evidence="1">The sequence shown here is derived from an EMBL/GenBank/DDBJ whole genome shotgun (WGS) entry which is preliminary data.</text>
</comment>
<keyword evidence="2" id="KW-1185">Reference proteome</keyword>
<organism evidence="1 2">
    <name type="scientific">Persea americana</name>
    <name type="common">Avocado</name>
    <dbReference type="NCBI Taxonomy" id="3435"/>
    <lineage>
        <taxon>Eukaryota</taxon>
        <taxon>Viridiplantae</taxon>
        <taxon>Streptophyta</taxon>
        <taxon>Embryophyta</taxon>
        <taxon>Tracheophyta</taxon>
        <taxon>Spermatophyta</taxon>
        <taxon>Magnoliopsida</taxon>
        <taxon>Magnoliidae</taxon>
        <taxon>Laurales</taxon>
        <taxon>Lauraceae</taxon>
        <taxon>Persea</taxon>
    </lineage>
</organism>